<name>Q08X75_STIAD</name>
<proteinExistence type="predicted"/>
<sequence length="152" mass="16500">WAHFIHQQGELLLQRGDDVVVPVRRGEEGAGTVVAPVRGFRQVHPDELVHAHPCREGPVFRAAQGHVIHIRAQPLVRLTGQGETRGVGHRAGEHGGQDDPPPPRLQAGQHPAAREGDVIQVRGQEEGGVHSRWGELRKRQERSAVASVVAGS</sequence>
<comment type="caution">
    <text evidence="2">The sequence shown here is derived from an EMBL/GenBank/DDBJ whole genome shotgun (WGS) entry which is preliminary data.</text>
</comment>
<reference evidence="2 3" key="1">
    <citation type="submission" date="2006-04" db="EMBL/GenBank/DDBJ databases">
        <authorList>
            <person name="Nierman W.C."/>
        </authorList>
    </citation>
    <scope>NUCLEOTIDE SEQUENCE [LARGE SCALE GENOMIC DNA]</scope>
    <source>
        <strain evidence="2 3">DW4/3-1</strain>
    </source>
</reference>
<evidence type="ECO:0000313" key="3">
    <source>
        <dbReference type="Proteomes" id="UP000032702"/>
    </source>
</evidence>
<organism evidence="2 3">
    <name type="scientific">Stigmatella aurantiaca (strain DW4/3-1)</name>
    <dbReference type="NCBI Taxonomy" id="378806"/>
    <lineage>
        <taxon>Bacteria</taxon>
        <taxon>Pseudomonadati</taxon>
        <taxon>Myxococcota</taxon>
        <taxon>Myxococcia</taxon>
        <taxon>Myxococcales</taxon>
        <taxon>Cystobacterineae</taxon>
        <taxon>Archangiaceae</taxon>
        <taxon>Stigmatella</taxon>
    </lineage>
</organism>
<accession>Q08X75</accession>
<protein>
    <submittedName>
        <fullName evidence="2">Uncharacterized protein</fullName>
    </submittedName>
</protein>
<dbReference type="EMBL" id="AAMD01000094">
    <property type="protein sequence ID" value="EAU65062.1"/>
    <property type="molecule type" value="Genomic_DNA"/>
</dbReference>
<feature type="compositionally biased region" description="Basic and acidic residues" evidence="1">
    <location>
        <begin position="112"/>
        <end position="142"/>
    </location>
</feature>
<feature type="non-terminal residue" evidence="2">
    <location>
        <position position="1"/>
    </location>
</feature>
<evidence type="ECO:0000313" key="2">
    <source>
        <dbReference type="EMBL" id="EAU65062.1"/>
    </source>
</evidence>
<gene>
    <name evidence="2" type="ORF">STIAU_4656</name>
</gene>
<dbReference type="AlphaFoldDB" id="Q08X75"/>
<dbReference type="Proteomes" id="UP000032702">
    <property type="component" value="Unassembled WGS sequence"/>
</dbReference>
<evidence type="ECO:0000256" key="1">
    <source>
        <dbReference type="SAM" id="MobiDB-lite"/>
    </source>
</evidence>
<feature type="region of interest" description="Disordered" evidence="1">
    <location>
        <begin position="78"/>
        <end position="152"/>
    </location>
</feature>